<dbReference type="GO" id="GO:0005737">
    <property type="term" value="C:cytoplasm"/>
    <property type="evidence" value="ECO:0007669"/>
    <property type="project" value="InterPro"/>
</dbReference>
<evidence type="ECO:0000259" key="11">
    <source>
        <dbReference type="Pfam" id="PF01634"/>
    </source>
</evidence>
<dbReference type="InterPro" id="IPR001348">
    <property type="entry name" value="ATP_PRibTrfase_HisG"/>
</dbReference>
<dbReference type="PANTHER" id="PTHR21403:SF8">
    <property type="entry name" value="ATP PHOSPHORIBOSYLTRANSFERASE"/>
    <property type="match status" value="1"/>
</dbReference>
<dbReference type="InterPro" id="IPR013820">
    <property type="entry name" value="ATP_PRibTrfase_cat"/>
</dbReference>
<organism evidence="12 13">
    <name type="scientific">Candidatus Vidania fulgoroideorum</name>
    <dbReference type="NCBI Taxonomy" id="881286"/>
    <lineage>
        <taxon>Bacteria</taxon>
        <taxon>Pseudomonadati</taxon>
        <taxon>Pseudomonadota</taxon>
        <taxon>Betaproteobacteria</taxon>
        <taxon>Candidatus Vidania</taxon>
    </lineage>
</organism>
<evidence type="ECO:0000256" key="9">
    <source>
        <dbReference type="ARBA" id="ARBA00024861"/>
    </source>
</evidence>
<evidence type="ECO:0000256" key="10">
    <source>
        <dbReference type="NCBIfam" id="TIGR00070"/>
    </source>
</evidence>
<keyword evidence="7 12" id="KW-0808">Transferase</keyword>
<evidence type="ECO:0000313" key="12">
    <source>
        <dbReference type="EMBL" id="WDI79284.1"/>
    </source>
</evidence>
<keyword evidence="6 12" id="KW-0328">Glycosyltransferase</keyword>
<evidence type="ECO:0000256" key="1">
    <source>
        <dbReference type="ARBA" id="ARBA00000915"/>
    </source>
</evidence>
<dbReference type="AlphaFoldDB" id="A0AAX3N8I2"/>
<dbReference type="GO" id="GO:0000105">
    <property type="term" value="P:L-histidine biosynthetic process"/>
    <property type="evidence" value="ECO:0007669"/>
    <property type="project" value="UniProtKB-UniRule"/>
</dbReference>
<evidence type="ECO:0000256" key="2">
    <source>
        <dbReference type="ARBA" id="ARBA00004667"/>
    </source>
</evidence>
<dbReference type="EMBL" id="CP110500">
    <property type="protein sequence ID" value="WDI79284.1"/>
    <property type="molecule type" value="Genomic_DNA"/>
</dbReference>
<dbReference type="Proteomes" id="UP001222373">
    <property type="component" value="Chromosome"/>
</dbReference>
<evidence type="ECO:0000256" key="7">
    <source>
        <dbReference type="ARBA" id="ARBA00022679"/>
    </source>
</evidence>
<dbReference type="PANTHER" id="PTHR21403">
    <property type="entry name" value="ATP PHOSPHORIBOSYLTRANSFERASE ATP-PRTASE"/>
    <property type="match status" value="1"/>
</dbReference>
<comment type="pathway">
    <text evidence="2">Amino-acid biosynthesis; L-histidine biosynthesis; L-histidine from 5-phospho-alpha-D-ribose 1-diphosphate: step 1/9.</text>
</comment>
<comment type="catalytic activity">
    <reaction evidence="1">
        <text>1-(5-phospho-beta-D-ribosyl)-ATP + diphosphate = 5-phospho-alpha-D-ribose 1-diphosphate + ATP</text>
        <dbReference type="Rhea" id="RHEA:18473"/>
        <dbReference type="ChEBI" id="CHEBI:30616"/>
        <dbReference type="ChEBI" id="CHEBI:33019"/>
        <dbReference type="ChEBI" id="CHEBI:58017"/>
        <dbReference type="ChEBI" id="CHEBI:73183"/>
        <dbReference type="EC" id="2.4.2.17"/>
    </reaction>
</comment>
<evidence type="ECO:0000256" key="3">
    <source>
        <dbReference type="ARBA" id="ARBA00011946"/>
    </source>
</evidence>
<evidence type="ECO:0000313" key="13">
    <source>
        <dbReference type="Proteomes" id="UP001222373"/>
    </source>
</evidence>
<evidence type="ECO:0000256" key="5">
    <source>
        <dbReference type="ARBA" id="ARBA00022605"/>
    </source>
</evidence>
<proteinExistence type="predicted"/>
<dbReference type="GO" id="GO:0003879">
    <property type="term" value="F:ATP phosphoribosyltransferase activity"/>
    <property type="evidence" value="ECO:0007669"/>
    <property type="project" value="UniProtKB-UniRule"/>
</dbReference>
<dbReference type="EC" id="2.4.2.17" evidence="3 10"/>
<reference evidence="12" key="1">
    <citation type="submission" date="2022-11" db="EMBL/GenBank/DDBJ databases">
        <title>Genomic comparisons reveal selection pressure and functional variation between nutritional endosymbionts of cave-adapted and epigean Hawaiian planthoppers.</title>
        <authorList>
            <person name="Gossett J.M."/>
            <person name="Porter M.L."/>
            <person name="Vasquez Y."/>
            <person name="Bennett G.M."/>
            <person name="Chong R.A."/>
        </authorList>
    </citation>
    <scope>NUCLEOTIDE SEQUENCE</scope>
    <source>
        <strain evidence="12">OPOL2</strain>
    </source>
</reference>
<evidence type="ECO:0000256" key="6">
    <source>
        <dbReference type="ARBA" id="ARBA00022676"/>
    </source>
</evidence>
<evidence type="ECO:0000256" key="4">
    <source>
        <dbReference type="ARBA" id="ARBA00020998"/>
    </source>
</evidence>
<comment type="function">
    <text evidence="9">Catalyzes the condensation of ATP and 5-phosphoribose 1-diphosphate to form N'-(5'-phosphoribosyl)-ATP (PR-ATP). Has a crucial role in the pathway because the rate of histidine biosynthesis seems to be controlled primarily by regulation of HisG enzymatic activity.</text>
</comment>
<dbReference type="NCBIfam" id="TIGR00070">
    <property type="entry name" value="hisG"/>
    <property type="match status" value="1"/>
</dbReference>
<accession>A0AAX3N8I2</accession>
<keyword evidence="8" id="KW-0368">Histidine biosynthesis</keyword>
<protein>
    <recommendedName>
        <fullName evidence="4 10">ATP phosphoribosyltransferase</fullName>
        <ecNumber evidence="3 10">2.4.2.17</ecNumber>
    </recommendedName>
</protein>
<name>A0AAX3N8I2_9PROT</name>
<dbReference type="Pfam" id="PF01634">
    <property type="entry name" value="HisG"/>
    <property type="match status" value="1"/>
</dbReference>
<dbReference type="SUPFAM" id="SSF53850">
    <property type="entry name" value="Periplasmic binding protein-like II"/>
    <property type="match status" value="1"/>
</dbReference>
<gene>
    <name evidence="12" type="primary">hisG</name>
    <name evidence="12" type="ORF">ONB67_00215</name>
</gene>
<dbReference type="Gene3D" id="3.40.190.10">
    <property type="entry name" value="Periplasmic binding protein-like II"/>
    <property type="match status" value="2"/>
</dbReference>
<evidence type="ECO:0000256" key="8">
    <source>
        <dbReference type="ARBA" id="ARBA00023102"/>
    </source>
</evidence>
<keyword evidence="5" id="KW-0028">Amino-acid biosynthesis</keyword>
<sequence>MIISVPKGRIYSCFYKFLKEKKIKIYNKNNRKLILNTNSSFKVALLKQTDTIYYLINNYVDFSIVGFDFFLEKNFFKLIKKNIIGVKKMNFFKCGLYLIRKKNKSYKRKRIVISTKYINITKKYYKNFKKKVININGSNELAIKFKISDFIIDIVDTGKTLKDNNLKKIYKLFDIFPVIIYLKKNIDIKKISFLYENN</sequence>
<feature type="domain" description="ATP phosphoribosyltransferase catalytic" evidence="11">
    <location>
        <begin position="48"/>
        <end position="187"/>
    </location>
</feature>